<organism evidence="5 6">
    <name type="scientific">Streptomyces actuosus</name>
    <dbReference type="NCBI Taxonomy" id="1885"/>
    <lineage>
        <taxon>Bacteria</taxon>
        <taxon>Bacillati</taxon>
        <taxon>Actinomycetota</taxon>
        <taxon>Actinomycetes</taxon>
        <taxon>Kitasatosporales</taxon>
        <taxon>Streptomycetaceae</taxon>
        <taxon>Streptomyces</taxon>
    </lineage>
</organism>
<dbReference type="Gene3D" id="2.70.70.10">
    <property type="entry name" value="Glucose Permease (Domain IIA)"/>
    <property type="match status" value="1"/>
</dbReference>
<dbReference type="PANTHER" id="PTHR21666">
    <property type="entry name" value="PEPTIDASE-RELATED"/>
    <property type="match status" value="1"/>
</dbReference>
<reference evidence="5 6" key="1">
    <citation type="submission" date="2018-06" db="EMBL/GenBank/DDBJ databases">
        <title>The complete genome sequence of a nosiheptide producer Streptomyces actuosus ATCC 25421: deducing the ability of producing a new class III lantibiotics.</title>
        <authorList>
            <person name="Liu W."/>
            <person name="Sun F."/>
            <person name="Hu Y."/>
        </authorList>
    </citation>
    <scope>NUCLEOTIDE SEQUENCE [LARGE SCALE GENOMIC DNA]</scope>
    <source>
        <strain evidence="5 6">ATCC 25421</strain>
    </source>
</reference>
<evidence type="ECO:0000256" key="2">
    <source>
        <dbReference type="SAM" id="MobiDB-lite"/>
    </source>
</evidence>
<dbReference type="InterPro" id="IPR011055">
    <property type="entry name" value="Dup_hybrid_motif"/>
</dbReference>
<dbReference type="InterPro" id="IPR016047">
    <property type="entry name" value="M23ase_b-sheet_dom"/>
</dbReference>
<dbReference type="FunFam" id="2.70.70.10:FF:000013">
    <property type="entry name" value="Peptidase family M23"/>
    <property type="match status" value="1"/>
</dbReference>
<dbReference type="Pfam" id="PF01551">
    <property type="entry name" value="Peptidase_M23"/>
    <property type="match status" value="1"/>
</dbReference>
<evidence type="ECO:0000313" key="6">
    <source>
        <dbReference type="Proteomes" id="UP000247634"/>
    </source>
</evidence>
<dbReference type="Proteomes" id="UP000247634">
    <property type="component" value="Chromosome"/>
</dbReference>
<protein>
    <submittedName>
        <fullName evidence="5">M23 family peptidase</fullName>
    </submittedName>
</protein>
<dbReference type="CDD" id="cd12797">
    <property type="entry name" value="M23_peptidase"/>
    <property type="match status" value="1"/>
</dbReference>
<dbReference type="AlphaFoldDB" id="A0A2U9P5P9"/>
<feature type="coiled-coil region" evidence="1">
    <location>
        <begin position="58"/>
        <end position="126"/>
    </location>
</feature>
<feature type="domain" description="M23ase beta-sheet core" evidence="4">
    <location>
        <begin position="185"/>
        <end position="272"/>
    </location>
</feature>
<evidence type="ECO:0000256" key="1">
    <source>
        <dbReference type="SAM" id="Coils"/>
    </source>
</evidence>
<proteinExistence type="predicted"/>
<keyword evidence="6" id="KW-1185">Reference proteome</keyword>
<evidence type="ECO:0000256" key="3">
    <source>
        <dbReference type="SAM" id="SignalP"/>
    </source>
</evidence>
<dbReference type="KEGG" id="sact:DMT42_20315"/>
<dbReference type="GO" id="GO:0004222">
    <property type="term" value="F:metalloendopeptidase activity"/>
    <property type="evidence" value="ECO:0007669"/>
    <property type="project" value="TreeGrafter"/>
</dbReference>
<sequence length="298" mass="32695">MRRERALLRGVLVAATAFLVVLLPPPLHAPAPAPPAVRDDGRPPAPQADRFDRVLRDAARRTAEHEKARDRADRLRREVERLRAEAKAGEGAGAEERAGRVTQADVERAVAELRSAERRRKGIRDRLWRELEEAQPGFATAGPDGCDLGRRSKPPRKRPAGWVSPAQGHRMTAGWAARGERWRSRHTGQDFAVRAGTPVRAVGPGTVRVIACGDAYGNQVLVRHADGYFTQYAHLSRIDVRPGQRVEAGQRLGTAGATGNATGPHLHFEVRVTPYLGSAVPPLPWLRRHGVPLKLKKG</sequence>
<evidence type="ECO:0000259" key="4">
    <source>
        <dbReference type="Pfam" id="PF01551"/>
    </source>
</evidence>
<keyword evidence="1" id="KW-0175">Coiled coil</keyword>
<feature type="chain" id="PRO_5015863344" evidence="3">
    <location>
        <begin position="30"/>
        <end position="298"/>
    </location>
</feature>
<dbReference type="InterPro" id="IPR050570">
    <property type="entry name" value="Cell_wall_metabolism_enzyme"/>
</dbReference>
<name>A0A2U9P5P9_STRAS</name>
<dbReference type="RefSeq" id="WP_110629316.1">
    <property type="nucleotide sequence ID" value="NZ_CP029788.1"/>
</dbReference>
<accession>A0A2U9P5P9</accession>
<feature type="region of interest" description="Disordered" evidence="2">
    <location>
        <begin position="138"/>
        <end position="170"/>
    </location>
</feature>
<evidence type="ECO:0000313" key="5">
    <source>
        <dbReference type="EMBL" id="AWT44415.1"/>
    </source>
</evidence>
<gene>
    <name evidence="5" type="ORF">DMT42_20315</name>
</gene>
<dbReference type="SUPFAM" id="SSF51261">
    <property type="entry name" value="Duplicated hybrid motif"/>
    <property type="match status" value="1"/>
</dbReference>
<feature type="signal peptide" evidence="3">
    <location>
        <begin position="1"/>
        <end position="29"/>
    </location>
</feature>
<dbReference type="PANTHER" id="PTHR21666:SF270">
    <property type="entry name" value="MUREIN HYDROLASE ACTIVATOR ENVC"/>
    <property type="match status" value="1"/>
</dbReference>
<keyword evidence="3" id="KW-0732">Signal</keyword>
<dbReference type="EMBL" id="CP029788">
    <property type="protein sequence ID" value="AWT44415.1"/>
    <property type="molecule type" value="Genomic_DNA"/>
</dbReference>
<dbReference type="OrthoDB" id="5244067at2"/>